<proteinExistence type="predicted"/>
<keyword evidence="4" id="KW-1185">Reference proteome</keyword>
<feature type="domain" description="DUF6444" evidence="2">
    <location>
        <begin position="4"/>
        <end position="91"/>
    </location>
</feature>
<dbReference type="Pfam" id="PF20042">
    <property type="entry name" value="DUF6444"/>
    <property type="match status" value="1"/>
</dbReference>
<gene>
    <name evidence="3" type="ORF">SAMN02745225_00515</name>
</gene>
<feature type="compositionally biased region" description="Polar residues" evidence="1">
    <location>
        <begin position="46"/>
        <end position="68"/>
    </location>
</feature>
<evidence type="ECO:0000313" key="4">
    <source>
        <dbReference type="Proteomes" id="UP000184295"/>
    </source>
</evidence>
<feature type="compositionally biased region" description="Basic residues" evidence="1">
    <location>
        <begin position="71"/>
        <end position="80"/>
    </location>
</feature>
<dbReference type="AlphaFoldDB" id="A0A1M4T5T0"/>
<feature type="region of interest" description="Disordered" evidence="1">
    <location>
        <begin position="41"/>
        <end position="98"/>
    </location>
</feature>
<evidence type="ECO:0000259" key="2">
    <source>
        <dbReference type="Pfam" id="PF20042"/>
    </source>
</evidence>
<dbReference type="EMBL" id="FQUL01000004">
    <property type="protein sequence ID" value="SHE39903.1"/>
    <property type="molecule type" value="Genomic_DNA"/>
</dbReference>
<organism evidence="3 4">
    <name type="scientific">Ferrithrix thermotolerans DSM 19514</name>
    <dbReference type="NCBI Taxonomy" id="1121881"/>
    <lineage>
        <taxon>Bacteria</taxon>
        <taxon>Bacillati</taxon>
        <taxon>Actinomycetota</taxon>
        <taxon>Acidimicrobiia</taxon>
        <taxon>Acidimicrobiales</taxon>
        <taxon>Acidimicrobiaceae</taxon>
        <taxon>Ferrithrix</taxon>
    </lineage>
</organism>
<protein>
    <recommendedName>
        <fullName evidence="2">DUF6444 domain-containing protein</fullName>
    </recommendedName>
</protein>
<dbReference type="InterPro" id="IPR045618">
    <property type="entry name" value="DUF6444"/>
</dbReference>
<accession>A0A1M4T5T0</accession>
<dbReference type="RefSeq" id="WP_072788444.1">
    <property type="nucleotide sequence ID" value="NZ_FQUL01000004.1"/>
</dbReference>
<dbReference type="Proteomes" id="UP000184295">
    <property type="component" value="Unassembled WGS sequence"/>
</dbReference>
<name>A0A1M4T5T0_9ACTN</name>
<reference evidence="4" key="1">
    <citation type="submission" date="2016-11" db="EMBL/GenBank/DDBJ databases">
        <authorList>
            <person name="Varghese N."/>
            <person name="Submissions S."/>
        </authorList>
    </citation>
    <scope>NUCLEOTIDE SEQUENCE [LARGE SCALE GENOMIC DNA]</scope>
    <source>
        <strain evidence="4">DSM 19514</strain>
    </source>
</reference>
<evidence type="ECO:0000256" key="1">
    <source>
        <dbReference type="SAM" id="MobiDB-lite"/>
    </source>
</evidence>
<sequence length="195" mass="21639">MEAEPTRLAIELQVENETLRSENALLKSEVEIPTQRLAEIEKRLSKNSQNSQLPQSSDLFGRNSNTESPNRKVRRALGKKPGKEPGTHGKHLSQKVDPDEVVLQSPLDCSSCGSDIFGASVQSIETRQVFDTPKPTLTCIKHRSERHRCWRGTTTAGVFPRSKRVGTLWTEDQGKCPVSALWSAYPNEKGIGSDS</sequence>
<evidence type="ECO:0000313" key="3">
    <source>
        <dbReference type="EMBL" id="SHE39903.1"/>
    </source>
</evidence>